<evidence type="ECO:0000256" key="1">
    <source>
        <dbReference type="SAM" id="Phobius"/>
    </source>
</evidence>
<feature type="transmembrane region" description="Helical" evidence="1">
    <location>
        <begin position="63"/>
        <end position="87"/>
    </location>
</feature>
<reference evidence="2 3" key="1">
    <citation type="submission" date="2021-06" db="EMBL/GenBank/DDBJ databases">
        <title>Caerostris extrusa draft genome.</title>
        <authorList>
            <person name="Kono N."/>
            <person name="Arakawa K."/>
        </authorList>
    </citation>
    <scope>NUCLEOTIDE SEQUENCE [LARGE SCALE GENOMIC DNA]</scope>
</reference>
<dbReference type="GO" id="GO:0016323">
    <property type="term" value="C:basolateral plasma membrane"/>
    <property type="evidence" value="ECO:0007669"/>
    <property type="project" value="TreeGrafter"/>
</dbReference>
<organism evidence="2 3">
    <name type="scientific">Caerostris extrusa</name>
    <name type="common">Bark spider</name>
    <name type="synonym">Caerostris bankana</name>
    <dbReference type="NCBI Taxonomy" id="172846"/>
    <lineage>
        <taxon>Eukaryota</taxon>
        <taxon>Metazoa</taxon>
        <taxon>Ecdysozoa</taxon>
        <taxon>Arthropoda</taxon>
        <taxon>Chelicerata</taxon>
        <taxon>Arachnida</taxon>
        <taxon>Araneae</taxon>
        <taxon>Araneomorphae</taxon>
        <taxon>Entelegynae</taxon>
        <taxon>Araneoidea</taxon>
        <taxon>Araneidae</taxon>
        <taxon>Caerostris</taxon>
    </lineage>
</organism>
<keyword evidence="1" id="KW-0812">Transmembrane</keyword>
<keyword evidence="1" id="KW-1133">Transmembrane helix</keyword>
<dbReference type="GO" id="GO:0043252">
    <property type="term" value="P:sodium-independent organic anion transport"/>
    <property type="evidence" value="ECO:0007669"/>
    <property type="project" value="TreeGrafter"/>
</dbReference>
<gene>
    <name evidence="2" type="primary">SLCO4A1</name>
    <name evidence="2" type="ORF">CEXT_618401</name>
</gene>
<dbReference type="GO" id="GO:0015347">
    <property type="term" value="F:sodium-independent organic anion transmembrane transporter activity"/>
    <property type="evidence" value="ECO:0007669"/>
    <property type="project" value="TreeGrafter"/>
</dbReference>
<dbReference type="EMBL" id="BPLR01015986">
    <property type="protein sequence ID" value="GIY80224.1"/>
    <property type="molecule type" value="Genomic_DNA"/>
</dbReference>
<protein>
    <submittedName>
        <fullName evidence="2">Solute carrier organic anion transporter family member 4A1</fullName>
    </submittedName>
</protein>
<keyword evidence="1" id="KW-0472">Membrane</keyword>
<comment type="caution">
    <text evidence="2">The sequence shown here is derived from an EMBL/GenBank/DDBJ whole genome shotgun (WGS) entry which is preliminary data.</text>
</comment>
<dbReference type="PANTHER" id="PTHR11388">
    <property type="entry name" value="ORGANIC ANION TRANSPORTER"/>
    <property type="match status" value="1"/>
</dbReference>
<dbReference type="PANTHER" id="PTHR11388:SF100">
    <property type="entry name" value="SOLUTE CARRIER ORGANIC ANION TRANSPORTER FAMILY MEMBER 4A1"/>
    <property type="match status" value="1"/>
</dbReference>
<proteinExistence type="predicted"/>
<dbReference type="AlphaFoldDB" id="A0AAV4WEH1"/>
<sequence>MCAESQKSFALGVQWIAVRLLGTIPAPILFGSLIDVSCELWQDTCKEQGACLFYDNQLMSTNVLILACVLKSLSCIFFFLPGCCTVLRRFRRECRKHHQGRQLRPCRIKSQRNHPN</sequence>
<dbReference type="Pfam" id="PF03137">
    <property type="entry name" value="OATP"/>
    <property type="match status" value="1"/>
</dbReference>
<name>A0AAV4WEH1_CAEEX</name>
<evidence type="ECO:0000313" key="2">
    <source>
        <dbReference type="EMBL" id="GIY80224.1"/>
    </source>
</evidence>
<dbReference type="InterPro" id="IPR004156">
    <property type="entry name" value="OATP"/>
</dbReference>
<dbReference type="Proteomes" id="UP001054945">
    <property type="component" value="Unassembled WGS sequence"/>
</dbReference>
<keyword evidence="3" id="KW-1185">Reference proteome</keyword>
<evidence type="ECO:0000313" key="3">
    <source>
        <dbReference type="Proteomes" id="UP001054945"/>
    </source>
</evidence>
<accession>A0AAV4WEH1</accession>